<evidence type="ECO:0000313" key="4">
    <source>
        <dbReference type="Proteomes" id="UP000199047"/>
    </source>
</evidence>
<protein>
    <submittedName>
        <fullName evidence="1">Phage terminase, large subunit</fullName>
    </submittedName>
</protein>
<gene>
    <name evidence="1" type="ORF">KSL4_1481</name>
    <name evidence="2" type="ORF">PL111_1537</name>
</gene>
<comment type="caution">
    <text evidence="2">The sequence shown here is derived from an EMBL/GenBank/DDBJ whole genome shotgun (WGS) entry which is preliminary data.</text>
</comment>
<dbReference type="GeneID" id="61037494"/>
<dbReference type="RefSeq" id="WP_010391341.1">
    <property type="nucleotide sequence ID" value="NZ_FBTB01000010.1"/>
</dbReference>
<evidence type="ECO:0000313" key="2">
    <source>
        <dbReference type="EMBL" id="CUW09998.1"/>
    </source>
</evidence>
<sequence length="61" mass="6956">MAQPKLKDGDNICLTTKASTSAYGTAFELHKSNSNDAYRVAFWYNNAIVFWNILEQDLQIK</sequence>
<name>A0AAN2QV01_9LACO</name>
<dbReference type="EMBL" id="FBTU01000016">
    <property type="protein sequence ID" value="CUW09998.1"/>
    <property type="molecule type" value="Genomic_DNA"/>
</dbReference>
<dbReference type="AlphaFoldDB" id="A0AAN2QV01"/>
<dbReference type="Proteomes" id="UP000199047">
    <property type="component" value="Unassembled WGS sequence"/>
</dbReference>
<accession>A0AAN2QV01</accession>
<dbReference type="EMBL" id="FBTB01000010">
    <property type="protein sequence ID" value="CUW08939.1"/>
    <property type="molecule type" value="Genomic_DNA"/>
</dbReference>
<proteinExistence type="predicted"/>
<organism evidence="2 3">
    <name type="scientific">Leuconostoc inhae</name>
    <dbReference type="NCBI Taxonomy" id="178001"/>
    <lineage>
        <taxon>Bacteria</taxon>
        <taxon>Bacillati</taxon>
        <taxon>Bacillota</taxon>
        <taxon>Bacilli</taxon>
        <taxon>Lactobacillales</taxon>
        <taxon>Lactobacillaceae</taxon>
        <taxon>Leuconostoc</taxon>
    </lineage>
</organism>
<dbReference type="Proteomes" id="UP000198868">
    <property type="component" value="Unassembled WGS sequence"/>
</dbReference>
<evidence type="ECO:0000313" key="3">
    <source>
        <dbReference type="Proteomes" id="UP000198868"/>
    </source>
</evidence>
<keyword evidence="4" id="KW-1185">Reference proteome</keyword>
<evidence type="ECO:0000313" key="1">
    <source>
        <dbReference type="EMBL" id="CUW08939.1"/>
    </source>
</evidence>
<reference evidence="3 4" key="1">
    <citation type="submission" date="2015-12" db="EMBL/GenBank/DDBJ databases">
        <authorList>
            <person name="Andreevskaya M."/>
        </authorList>
    </citation>
    <scope>NUCLEOTIDE SEQUENCE [LARGE SCALE GENOMIC DNA]</scope>
    <source>
        <strain evidence="1 4">KSL4-2</strain>
        <strain evidence="2 3">PL111</strain>
    </source>
</reference>